<evidence type="ECO:0000313" key="3">
    <source>
        <dbReference type="Proteomes" id="UP001165541"/>
    </source>
</evidence>
<gene>
    <name evidence="2" type="ORF">M8A51_14100</name>
</gene>
<dbReference type="Proteomes" id="UP001165541">
    <property type="component" value="Unassembled WGS sequence"/>
</dbReference>
<evidence type="ECO:0000256" key="1">
    <source>
        <dbReference type="SAM" id="MobiDB-lite"/>
    </source>
</evidence>
<feature type="compositionally biased region" description="Basic and acidic residues" evidence="1">
    <location>
        <begin position="101"/>
        <end position="120"/>
    </location>
</feature>
<dbReference type="RefSeq" id="WP_251779104.1">
    <property type="nucleotide sequence ID" value="NZ_JAMKFE010000007.1"/>
</dbReference>
<accession>A0ABT0YPJ6</accession>
<organism evidence="2 3">
    <name type="scientific">Caldimonas mangrovi</name>
    <dbReference type="NCBI Taxonomy" id="2944811"/>
    <lineage>
        <taxon>Bacteria</taxon>
        <taxon>Pseudomonadati</taxon>
        <taxon>Pseudomonadota</taxon>
        <taxon>Betaproteobacteria</taxon>
        <taxon>Burkholderiales</taxon>
        <taxon>Sphaerotilaceae</taxon>
        <taxon>Caldimonas</taxon>
    </lineage>
</organism>
<proteinExistence type="predicted"/>
<protein>
    <submittedName>
        <fullName evidence="2">Ribbon-helix-helix protein, CopG family</fullName>
    </submittedName>
</protein>
<sequence>MRAENMVFRSLYVDPDVDEALKAEARLLGVSNGVMFRRYLERAMTSAARAPAPEGQPRLRVRTVYLPRETDDLLRSQAFDLRISKSDLIRQYLRSAVTPARRPDVAVKRTRSRATERTSR</sequence>
<evidence type="ECO:0000313" key="2">
    <source>
        <dbReference type="EMBL" id="MCM5680655.1"/>
    </source>
</evidence>
<keyword evidence="3" id="KW-1185">Reference proteome</keyword>
<feature type="region of interest" description="Disordered" evidence="1">
    <location>
        <begin position="100"/>
        <end position="120"/>
    </location>
</feature>
<comment type="caution">
    <text evidence="2">The sequence shown here is derived from an EMBL/GenBank/DDBJ whole genome shotgun (WGS) entry which is preliminary data.</text>
</comment>
<name>A0ABT0YPJ6_9BURK</name>
<dbReference type="EMBL" id="JAMKFE010000007">
    <property type="protein sequence ID" value="MCM5680655.1"/>
    <property type="molecule type" value="Genomic_DNA"/>
</dbReference>
<reference evidence="2" key="1">
    <citation type="submission" date="2022-05" db="EMBL/GenBank/DDBJ databases">
        <title>Schlegelella sp. nov., isolated from mangrove soil.</title>
        <authorList>
            <person name="Liu Y."/>
            <person name="Ge X."/>
            <person name="Liu W."/>
        </authorList>
    </citation>
    <scope>NUCLEOTIDE SEQUENCE</scope>
    <source>
        <strain evidence="2">S2-27</strain>
    </source>
</reference>